<dbReference type="Proteomes" id="UP001153712">
    <property type="component" value="Chromosome 11"/>
</dbReference>
<reference evidence="3" key="1">
    <citation type="submission" date="2022-01" db="EMBL/GenBank/DDBJ databases">
        <authorList>
            <person name="King R."/>
        </authorList>
    </citation>
    <scope>NUCLEOTIDE SEQUENCE</scope>
</reference>
<dbReference type="AlphaFoldDB" id="A0A9N9TIM9"/>
<evidence type="ECO:0000259" key="2">
    <source>
        <dbReference type="SMART" id="SM00848"/>
    </source>
</evidence>
<dbReference type="Pfam" id="PF08246">
    <property type="entry name" value="Inhibitor_I29"/>
    <property type="match status" value="1"/>
</dbReference>
<keyword evidence="1" id="KW-0732">Signal</keyword>
<feature type="signal peptide" evidence="1">
    <location>
        <begin position="1"/>
        <end position="19"/>
    </location>
</feature>
<organism evidence="3 4">
    <name type="scientific">Phyllotreta striolata</name>
    <name type="common">Striped flea beetle</name>
    <name type="synonym">Crioceris striolata</name>
    <dbReference type="NCBI Taxonomy" id="444603"/>
    <lineage>
        <taxon>Eukaryota</taxon>
        <taxon>Metazoa</taxon>
        <taxon>Ecdysozoa</taxon>
        <taxon>Arthropoda</taxon>
        <taxon>Hexapoda</taxon>
        <taxon>Insecta</taxon>
        <taxon>Pterygota</taxon>
        <taxon>Neoptera</taxon>
        <taxon>Endopterygota</taxon>
        <taxon>Coleoptera</taxon>
        <taxon>Polyphaga</taxon>
        <taxon>Cucujiformia</taxon>
        <taxon>Chrysomeloidea</taxon>
        <taxon>Chrysomelidae</taxon>
        <taxon>Galerucinae</taxon>
        <taxon>Alticini</taxon>
        <taxon>Phyllotreta</taxon>
    </lineage>
</organism>
<accession>A0A9N9TIM9</accession>
<evidence type="ECO:0000313" key="3">
    <source>
        <dbReference type="EMBL" id="CAG9855953.1"/>
    </source>
</evidence>
<keyword evidence="4" id="KW-1185">Reference proteome</keyword>
<gene>
    <name evidence="3" type="ORF">PHYEVI_LOCUS2387</name>
</gene>
<evidence type="ECO:0000313" key="4">
    <source>
        <dbReference type="Proteomes" id="UP001153712"/>
    </source>
</evidence>
<dbReference type="SUPFAM" id="SSF54001">
    <property type="entry name" value="Cysteine proteinases"/>
    <property type="match status" value="1"/>
</dbReference>
<dbReference type="Gene3D" id="1.10.287.2250">
    <property type="match status" value="1"/>
</dbReference>
<dbReference type="SMART" id="SM00848">
    <property type="entry name" value="Inhibitor_I29"/>
    <property type="match status" value="1"/>
</dbReference>
<proteinExistence type="predicted"/>
<feature type="chain" id="PRO_5040412982" description="Cathepsin propeptide inhibitor domain-containing protein" evidence="1">
    <location>
        <begin position="20"/>
        <end position="117"/>
    </location>
</feature>
<sequence length="117" mass="13664">MNAKLLLLFLFVAVAFANAESNDLRIEDIEDREEAWRQFKIKYNKKYDTPEEENKRKAIFLDTHKDVTEHNKKYKNNEVSYSQGIYEFADLTAEEFRRTHTGLRGHNGGVRGAIPQA</sequence>
<evidence type="ECO:0000256" key="1">
    <source>
        <dbReference type="SAM" id="SignalP"/>
    </source>
</evidence>
<dbReference type="InterPro" id="IPR038765">
    <property type="entry name" value="Papain-like_cys_pep_sf"/>
</dbReference>
<dbReference type="EMBL" id="OU900104">
    <property type="protein sequence ID" value="CAG9855953.1"/>
    <property type="molecule type" value="Genomic_DNA"/>
</dbReference>
<feature type="domain" description="Cathepsin propeptide inhibitor" evidence="2">
    <location>
        <begin position="36"/>
        <end position="96"/>
    </location>
</feature>
<protein>
    <recommendedName>
        <fullName evidence="2">Cathepsin propeptide inhibitor domain-containing protein</fullName>
    </recommendedName>
</protein>
<dbReference type="OrthoDB" id="5855924at2759"/>
<dbReference type="InterPro" id="IPR013201">
    <property type="entry name" value="Prot_inhib_I29"/>
</dbReference>
<name>A0A9N9TIM9_PHYSR</name>